<accession>A0A364KMW2</accession>
<dbReference type="AlphaFoldDB" id="A0A364KMW2"/>
<keyword evidence="2" id="KW-1185">Reference proteome</keyword>
<gene>
    <name evidence="1" type="ORF">BHQ10_000889</name>
</gene>
<sequence length="330" mass="37480">MSLSTDISSPFKVPAEAMAMLEHDDAFQALRPRCSELGYVGLCPSTKQQSNNSSLCSFHNEECSEQQLAVFQLHRDVIYTLLQPLFEIHNQATQIATRVLGRRQGAEPERAFKGEARGAFTWLHCILTEERDFCLAQGCPACIVSHVLSSEPTIRLVTVACLLCDFLSSSDFADSKSNKPQRPDFSFWLKAMETAVREDPLWGDAFWPEIQHRAESLAVDIKYLIMQCVELHNPTELQRTSSTNTSSSSAKSSCSMTMRSDRHAYRVHVRSIPVQPSALARRQLNMMWEEQELVSKFLQGYWNQLCWSDRRQKMLEFAKTGSLYLPQGTI</sequence>
<reference evidence="1 2" key="1">
    <citation type="journal article" date="2017" name="Biotechnol. Biofuels">
        <title>Differential beta-glucosidase expression as a function of carbon source availability in Talaromyces amestolkiae: a genomic and proteomic approach.</title>
        <authorList>
            <person name="de Eugenio L.I."/>
            <person name="Mendez-Liter J.A."/>
            <person name="Nieto-Dominguez M."/>
            <person name="Alonso L."/>
            <person name="Gil-Munoz J."/>
            <person name="Barriuso J."/>
            <person name="Prieto A."/>
            <person name="Martinez M.J."/>
        </authorList>
    </citation>
    <scope>NUCLEOTIDE SEQUENCE [LARGE SCALE GENOMIC DNA]</scope>
    <source>
        <strain evidence="1 2">CIB</strain>
    </source>
</reference>
<dbReference type="GeneID" id="63790106"/>
<evidence type="ECO:0000313" key="2">
    <source>
        <dbReference type="Proteomes" id="UP000249363"/>
    </source>
</evidence>
<proteinExistence type="predicted"/>
<dbReference type="RefSeq" id="XP_040729394.1">
    <property type="nucleotide sequence ID" value="XM_040881744.1"/>
</dbReference>
<name>A0A364KMW2_TALAM</name>
<dbReference type="STRING" id="1196081.A0A364KMW2"/>
<evidence type="ECO:0000313" key="1">
    <source>
        <dbReference type="EMBL" id="RAO64877.1"/>
    </source>
</evidence>
<dbReference type="OrthoDB" id="5272500at2759"/>
<protein>
    <submittedName>
        <fullName evidence="1">Uncharacterized protein</fullName>
    </submittedName>
</protein>
<organism evidence="1 2">
    <name type="scientific">Talaromyces amestolkiae</name>
    <dbReference type="NCBI Taxonomy" id="1196081"/>
    <lineage>
        <taxon>Eukaryota</taxon>
        <taxon>Fungi</taxon>
        <taxon>Dikarya</taxon>
        <taxon>Ascomycota</taxon>
        <taxon>Pezizomycotina</taxon>
        <taxon>Eurotiomycetes</taxon>
        <taxon>Eurotiomycetidae</taxon>
        <taxon>Eurotiales</taxon>
        <taxon>Trichocomaceae</taxon>
        <taxon>Talaromyces</taxon>
        <taxon>Talaromyces sect. Talaromyces</taxon>
    </lineage>
</organism>
<dbReference type="EMBL" id="MIKG01000001">
    <property type="protein sequence ID" value="RAO64877.1"/>
    <property type="molecule type" value="Genomic_DNA"/>
</dbReference>
<dbReference type="Proteomes" id="UP000249363">
    <property type="component" value="Unassembled WGS sequence"/>
</dbReference>
<comment type="caution">
    <text evidence="1">The sequence shown here is derived from an EMBL/GenBank/DDBJ whole genome shotgun (WGS) entry which is preliminary data.</text>
</comment>